<dbReference type="AlphaFoldDB" id="A0A063Y7U2"/>
<protein>
    <submittedName>
        <fullName evidence="2">Flagellin protein FlaG</fullName>
    </submittedName>
</protein>
<gene>
    <name evidence="2" type="ORF">ADINL_1039</name>
</gene>
<feature type="compositionally biased region" description="Polar residues" evidence="1">
    <location>
        <begin position="1"/>
        <end position="20"/>
    </location>
</feature>
<dbReference type="PATRIC" id="fig|267850.7.peg.1033"/>
<keyword evidence="2" id="KW-0969">Cilium</keyword>
<feature type="region of interest" description="Disordered" evidence="1">
    <location>
        <begin position="1"/>
        <end position="35"/>
    </location>
</feature>
<dbReference type="RefSeq" id="WP_051632576.1">
    <property type="nucleotide sequence ID" value="NZ_JBKBNO010000001.1"/>
</dbReference>
<dbReference type="EMBL" id="JMSZ01000016">
    <property type="protein sequence ID" value="KDE40447.1"/>
    <property type="molecule type" value="Genomic_DNA"/>
</dbReference>
<name>A0A063Y7U2_9GAMM</name>
<keyword evidence="2" id="KW-0282">Flagellum</keyword>
<dbReference type="PANTHER" id="PTHR37166">
    <property type="entry name" value="PROTEIN FLAG"/>
    <property type="match status" value="1"/>
</dbReference>
<organism evidence="2 3">
    <name type="scientific">Nitrincola lacisaponensis</name>
    <dbReference type="NCBI Taxonomy" id="267850"/>
    <lineage>
        <taxon>Bacteria</taxon>
        <taxon>Pseudomonadati</taxon>
        <taxon>Pseudomonadota</taxon>
        <taxon>Gammaproteobacteria</taxon>
        <taxon>Oceanospirillales</taxon>
        <taxon>Oceanospirillaceae</taxon>
        <taxon>Nitrincola</taxon>
    </lineage>
</organism>
<dbReference type="Gene3D" id="3.30.160.170">
    <property type="entry name" value="FlaG-like"/>
    <property type="match status" value="1"/>
</dbReference>
<evidence type="ECO:0000313" key="3">
    <source>
        <dbReference type="Proteomes" id="UP000027318"/>
    </source>
</evidence>
<evidence type="ECO:0000313" key="2">
    <source>
        <dbReference type="EMBL" id="KDE40447.1"/>
    </source>
</evidence>
<dbReference type="STRING" id="267850.ADINL_1039"/>
<sequence>MSIDTSINTGGLDRSASQGQPADIGLRNQRQAGQVEARAIEATQRTAEPKRMDPEREAQAIQEAADQLGEFLSVINSDLNITVDRDVNKTVVKVINRSSDEVIRQIPSEEVLSLMRRMSEIANQASGGTSGMLLSDQA</sequence>
<dbReference type="PANTHER" id="PTHR37166:SF1">
    <property type="entry name" value="PROTEIN FLAG"/>
    <property type="match status" value="1"/>
</dbReference>
<keyword evidence="3" id="KW-1185">Reference proteome</keyword>
<dbReference type="OrthoDB" id="5741693at2"/>
<dbReference type="InterPro" id="IPR035924">
    <property type="entry name" value="FlaG-like_sf"/>
</dbReference>
<keyword evidence="2" id="KW-0966">Cell projection</keyword>
<dbReference type="InterPro" id="IPR005186">
    <property type="entry name" value="FlaG"/>
</dbReference>
<evidence type="ECO:0000256" key="1">
    <source>
        <dbReference type="SAM" id="MobiDB-lite"/>
    </source>
</evidence>
<dbReference type="Proteomes" id="UP000027318">
    <property type="component" value="Unassembled WGS sequence"/>
</dbReference>
<proteinExistence type="predicted"/>
<reference evidence="2 3" key="1">
    <citation type="journal article" date="2005" name="Int. J. Syst. Evol. Microbiol.">
        <title>Nitrincola lacisaponensis gen. nov., sp. nov., a novel alkaliphilic bacterium isolated from an alkaline, saline lake.</title>
        <authorList>
            <person name="Dimitriu P.A."/>
            <person name="Shukla S.K."/>
            <person name="Conradt J."/>
            <person name="Marquez M.C."/>
            <person name="Ventosa A."/>
            <person name="Maglia A."/>
            <person name="Peyton B.M."/>
            <person name="Pinkart H.C."/>
            <person name="Mormile M.R."/>
        </authorList>
    </citation>
    <scope>NUCLEOTIDE SEQUENCE [LARGE SCALE GENOMIC DNA]</scope>
    <source>
        <strain evidence="2 3">4CA</strain>
    </source>
</reference>
<dbReference type="SUPFAM" id="SSF160214">
    <property type="entry name" value="FlaG-like"/>
    <property type="match status" value="1"/>
</dbReference>
<comment type="caution">
    <text evidence="2">The sequence shown here is derived from an EMBL/GenBank/DDBJ whole genome shotgun (WGS) entry which is preliminary data.</text>
</comment>
<accession>A0A063Y7U2</accession>
<dbReference type="Pfam" id="PF03646">
    <property type="entry name" value="FlaG"/>
    <property type="match status" value="1"/>
</dbReference>